<reference evidence="1" key="1">
    <citation type="submission" date="2020-05" db="EMBL/GenBank/DDBJ databases">
        <title>Large-scale comparative analyses of tick genomes elucidate their genetic diversity and vector capacities.</title>
        <authorList>
            <person name="Jia N."/>
            <person name="Wang J."/>
            <person name="Shi W."/>
            <person name="Du L."/>
            <person name="Sun Y."/>
            <person name="Zhan W."/>
            <person name="Jiang J."/>
            <person name="Wang Q."/>
            <person name="Zhang B."/>
            <person name="Ji P."/>
            <person name="Sakyi L.B."/>
            <person name="Cui X."/>
            <person name="Yuan T."/>
            <person name="Jiang B."/>
            <person name="Yang W."/>
            <person name="Lam T.T.-Y."/>
            <person name="Chang Q."/>
            <person name="Ding S."/>
            <person name="Wang X."/>
            <person name="Zhu J."/>
            <person name="Ruan X."/>
            <person name="Zhao L."/>
            <person name="Wei J."/>
            <person name="Que T."/>
            <person name="Du C."/>
            <person name="Cheng J."/>
            <person name="Dai P."/>
            <person name="Han X."/>
            <person name="Huang E."/>
            <person name="Gao Y."/>
            <person name="Liu J."/>
            <person name="Shao H."/>
            <person name="Ye R."/>
            <person name="Li L."/>
            <person name="Wei W."/>
            <person name="Wang X."/>
            <person name="Wang C."/>
            <person name="Yang T."/>
            <person name="Huo Q."/>
            <person name="Li W."/>
            <person name="Guo W."/>
            <person name="Chen H."/>
            <person name="Zhou L."/>
            <person name="Ni X."/>
            <person name="Tian J."/>
            <person name="Zhou Y."/>
            <person name="Sheng Y."/>
            <person name="Liu T."/>
            <person name="Pan Y."/>
            <person name="Xia L."/>
            <person name="Li J."/>
            <person name="Zhao F."/>
            <person name="Cao W."/>
        </authorList>
    </citation>
    <scope>NUCLEOTIDE SEQUENCE</scope>
    <source>
        <strain evidence="1">Hyas-2018</strain>
    </source>
</reference>
<comment type="caution">
    <text evidence="1">The sequence shown here is derived from an EMBL/GenBank/DDBJ whole genome shotgun (WGS) entry which is preliminary data.</text>
</comment>
<evidence type="ECO:0000313" key="1">
    <source>
        <dbReference type="EMBL" id="KAH6928873.1"/>
    </source>
</evidence>
<gene>
    <name evidence="1" type="ORF">HPB50_020606</name>
</gene>
<keyword evidence="2" id="KW-1185">Reference proteome</keyword>
<dbReference type="EMBL" id="CM023486">
    <property type="protein sequence ID" value="KAH6928873.1"/>
    <property type="molecule type" value="Genomic_DNA"/>
</dbReference>
<protein>
    <submittedName>
        <fullName evidence="1">Uncharacterized protein</fullName>
    </submittedName>
</protein>
<organism evidence="1 2">
    <name type="scientific">Hyalomma asiaticum</name>
    <name type="common">Tick</name>
    <dbReference type="NCBI Taxonomy" id="266040"/>
    <lineage>
        <taxon>Eukaryota</taxon>
        <taxon>Metazoa</taxon>
        <taxon>Ecdysozoa</taxon>
        <taxon>Arthropoda</taxon>
        <taxon>Chelicerata</taxon>
        <taxon>Arachnida</taxon>
        <taxon>Acari</taxon>
        <taxon>Parasitiformes</taxon>
        <taxon>Ixodida</taxon>
        <taxon>Ixodoidea</taxon>
        <taxon>Ixodidae</taxon>
        <taxon>Hyalomminae</taxon>
        <taxon>Hyalomma</taxon>
    </lineage>
</organism>
<sequence length="75" mass="8146">MPFSLRPASSRRRRADPGGDRRLTSSSKSPTPPFAPVLSRLAIVWIVICSLLPEAAALPPVIRVDGEGVRRKKLA</sequence>
<dbReference type="Proteomes" id="UP000821845">
    <property type="component" value="Chromosome 6"/>
</dbReference>
<proteinExistence type="predicted"/>
<name>A0ACB7S1V3_HYAAI</name>
<evidence type="ECO:0000313" key="2">
    <source>
        <dbReference type="Proteomes" id="UP000821845"/>
    </source>
</evidence>
<accession>A0ACB7S1V3</accession>